<name>A0A5S9IIG1_UABAM</name>
<feature type="domain" description="DUF3108" evidence="2">
    <location>
        <begin position="550"/>
        <end position="601"/>
    </location>
</feature>
<dbReference type="KEGG" id="uam:UABAM_00325"/>
<dbReference type="Proteomes" id="UP000326354">
    <property type="component" value="Chromosome"/>
</dbReference>
<evidence type="ECO:0000256" key="1">
    <source>
        <dbReference type="SAM" id="Coils"/>
    </source>
</evidence>
<dbReference type="EMBL" id="AP019860">
    <property type="protein sequence ID" value="BBM81982.1"/>
    <property type="molecule type" value="Genomic_DNA"/>
</dbReference>
<reference evidence="3 4" key="1">
    <citation type="submission" date="2019-08" db="EMBL/GenBank/DDBJ databases">
        <title>Complete genome sequence of Candidatus Uab amorphum.</title>
        <authorList>
            <person name="Shiratori T."/>
            <person name="Suzuki S."/>
            <person name="Kakizawa Y."/>
            <person name="Ishida K."/>
        </authorList>
    </citation>
    <scope>NUCLEOTIDE SEQUENCE [LARGE SCALE GENOMIC DNA]</scope>
    <source>
        <strain evidence="3 4">SRT547</strain>
    </source>
</reference>
<dbReference type="AlphaFoldDB" id="A0A5S9IIG1"/>
<organism evidence="3 4">
    <name type="scientific">Uabimicrobium amorphum</name>
    <dbReference type="NCBI Taxonomy" id="2596890"/>
    <lineage>
        <taxon>Bacteria</taxon>
        <taxon>Pseudomonadati</taxon>
        <taxon>Planctomycetota</taxon>
        <taxon>Candidatus Uabimicrobiia</taxon>
        <taxon>Candidatus Uabimicrobiales</taxon>
        <taxon>Candidatus Uabimicrobiaceae</taxon>
        <taxon>Candidatus Uabimicrobium</taxon>
    </lineage>
</organism>
<dbReference type="Pfam" id="PF21347">
    <property type="entry name" value="DUF3108_like"/>
    <property type="match status" value="1"/>
</dbReference>
<evidence type="ECO:0000313" key="4">
    <source>
        <dbReference type="Proteomes" id="UP000326354"/>
    </source>
</evidence>
<evidence type="ECO:0000313" key="3">
    <source>
        <dbReference type="EMBL" id="BBM81982.1"/>
    </source>
</evidence>
<gene>
    <name evidence="3" type="ORF">UABAM_00325</name>
</gene>
<feature type="coiled-coil region" evidence="1">
    <location>
        <begin position="158"/>
        <end position="269"/>
    </location>
</feature>
<dbReference type="Gene3D" id="2.40.360.20">
    <property type="match status" value="1"/>
</dbReference>
<proteinExistence type="predicted"/>
<dbReference type="RefSeq" id="WP_151966242.1">
    <property type="nucleotide sequence ID" value="NZ_AP019860.1"/>
</dbReference>
<evidence type="ECO:0000259" key="2">
    <source>
        <dbReference type="Pfam" id="PF21347"/>
    </source>
</evidence>
<accession>A0A5S9IIG1</accession>
<protein>
    <recommendedName>
        <fullName evidence="2">DUF3108 domain-containing protein</fullName>
    </recommendedName>
</protein>
<keyword evidence="4" id="KW-1185">Reference proteome</keyword>
<keyword evidence="1" id="KW-0175">Coiled coil</keyword>
<dbReference type="InterPro" id="IPR049279">
    <property type="entry name" value="DUF3108-like"/>
</dbReference>
<sequence length="607" mass="71708">MKYFWALVIIILSIIAGGHVIDYKALYLKYQGIESESEKQSHSDLDNKIAYSFLEAMAQAEAFVQEHSSQEIRYITRNEKGEPKVHRHEFSSSDYMELTPTQKVLKGKSLRKFYYKLDNLIIKELPNEMRSDVHGKLKERYEFVKNTAETIHNQLMAKKKTTARLNKEQQQAQKMLQQKQREISEMENKRREAQELLQKKQREMLALEKKKREMEKFFHEKKEQANSLEKEKSKVEKMLEKKRLQAKALEKKKKEAEKYLLQSQKEAEKYLLQSQKEALLLKKQRQEAAEHLRKQKNIVTHQLFPIGKGFFWKYRVKKYIDKNISYITFSTKKQGGKIFLQDNKKNKHPIEYVDGFILQNGAKVLPCSVNTKTWEKGGYSVEIHDNEWVSTDAGSFYCVVIHAALKQNSDNVIKEYYAPQIGKVKQTRFVGGKKIYEQILVDYKTNAEREQLNRSKPFPQDATFFPVNSRRIWEYEVLKLEENRIASMRWELNRENGQWKLKDNSNYAPSIAVAEGFVLRGLQKIVPLHAKNPETWQRGQFNVYISHFGEIVTTEMGNFECLVVVAKHKKKEGYIIKEYYADKVGEVKSEIYHHRKKIYSRVLRKFK</sequence>